<protein>
    <recommendedName>
        <fullName evidence="3">SpoIIAA-like</fullName>
    </recommendedName>
</protein>
<name>A0A1T5KM67_9BACT</name>
<proteinExistence type="predicted"/>
<keyword evidence="2" id="KW-1185">Reference proteome</keyword>
<sequence length="135" mass="15538">MENFITEKAYVVYIPAQKLIYFGCQGFLAYEELVHVTEYAYKMIQFYKLSKCVINLQEVSLYPPGTREYFGNIWYGKLLAAGIRRIAFVVPIDVFNKSCKAIVNAGTFIKSIGREYFADETSAGEWLNTCPDFYC</sequence>
<reference evidence="1 2" key="1">
    <citation type="submission" date="2017-02" db="EMBL/GenBank/DDBJ databases">
        <authorList>
            <person name="Peterson S.W."/>
        </authorList>
    </citation>
    <scope>NUCLEOTIDE SEQUENCE [LARGE SCALE GENOMIC DNA]</scope>
    <source>
        <strain evidence="1 2">DSM 25262</strain>
    </source>
</reference>
<dbReference type="OrthoDB" id="981162at2"/>
<dbReference type="AlphaFoldDB" id="A0A1T5KM67"/>
<organism evidence="1 2">
    <name type="scientific">Ohtaekwangia koreensis</name>
    <dbReference type="NCBI Taxonomy" id="688867"/>
    <lineage>
        <taxon>Bacteria</taxon>
        <taxon>Pseudomonadati</taxon>
        <taxon>Bacteroidota</taxon>
        <taxon>Cytophagia</taxon>
        <taxon>Cytophagales</taxon>
        <taxon>Fulvivirgaceae</taxon>
        <taxon>Ohtaekwangia</taxon>
    </lineage>
</organism>
<dbReference type="EMBL" id="FUZU01000001">
    <property type="protein sequence ID" value="SKC64549.1"/>
    <property type="molecule type" value="Genomic_DNA"/>
</dbReference>
<evidence type="ECO:0000313" key="1">
    <source>
        <dbReference type="EMBL" id="SKC64549.1"/>
    </source>
</evidence>
<dbReference type="RefSeq" id="WP_079686793.1">
    <property type="nucleotide sequence ID" value="NZ_FUZU01000001.1"/>
</dbReference>
<evidence type="ECO:0000313" key="2">
    <source>
        <dbReference type="Proteomes" id="UP000190961"/>
    </source>
</evidence>
<evidence type="ECO:0008006" key="3">
    <source>
        <dbReference type="Google" id="ProtNLM"/>
    </source>
</evidence>
<dbReference type="STRING" id="688867.SAMN05660236_2337"/>
<gene>
    <name evidence="1" type="ORF">SAMN05660236_2337</name>
</gene>
<accession>A0A1T5KM67</accession>
<dbReference type="Proteomes" id="UP000190961">
    <property type="component" value="Unassembled WGS sequence"/>
</dbReference>